<feature type="binding site" evidence="12">
    <location>
        <position position="228"/>
    </location>
    <ligand>
        <name>Mg(2+)</name>
        <dbReference type="ChEBI" id="CHEBI:18420"/>
        <label>1</label>
    </ligand>
</feature>
<dbReference type="InterPro" id="IPR036397">
    <property type="entry name" value="RNaseH_sf"/>
</dbReference>
<dbReference type="PIRSF" id="PIRSF037839">
    <property type="entry name" value="Ribonuclease_H"/>
    <property type="match status" value="1"/>
</dbReference>
<dbReference type="SUPFAM" id="SSF53098">
    <property type="entry name" value="Ribonuclease H-like"/>
    <property type="match status" value="1"/>
</dbReference>
<gene>
    <name evidence="14" type="ORF">PORUE0001_1720</name>
</gene>
<sequence>MSTKQRKWYVVWEGYRPGVYDNWRDCQLQVVGYQGAKFKSYPTSEQAQEAFELGYQEGRQLGQQQRVAKPESNHLQVQHSVEQAPDQLIGDKIAPAGFINHSIAVDGACSSNPGVTEYRGVYTFSHAELFRAVIPWGTNNIGEYLAIVHALALMEQGKLPPLPIYSDSKVALGWVAQARCRTRLDSTDPRSAKTYELIARATHWLKTHTFRVPLLKWDTVAWGEIPADFGRK</sequence>
<dbReference type="eggNOG" id="COG3341">
    <property type="taxonomic scope" value="Bacteria"/>
</dbReference>
<feature type="domain" description="RNase H type-1" evidence="13">
    <location>
        <begin position="97"/>
        <end position="232"/>
    </location>
</feature>
<dbReference type="Pfam" id="PF00075">
    <property type="entry name" value="RNase_H"/>
    <property type="match status" value="1"/>
</dbReference>
<evidence type="ECO:0000256" key="8">
    <source>
        <dbReference type="ARBA" id="ARBA00022759"/>
    </source>
</evidence>
<dbReference type="eggNOG" id="COG0328">
    <property type="taxonomic scope" value="Bacteria"/>
</dbReference>
<keyword evidence="12" id="KW-0464">Manganese</keyword>
<evidence type="ECO:0000256" key="3">
    <source>
        <dbReference type="ARBA" id="ARBA00005300"/>
    </source>
</evidence>
<feature type="binding site" evidence="12">
    <location>
        <position position="106"/>
    </location>
    <ligand>
        <name>Mg(2+)</name>
        <dbReference type="ChEBI" id="CHEBI:18420"/>
        <label>1</label>
    </ligand>
</feature>
<comment type="cofactor">
    <cofactor evidence="12">
        <name>Mn(2+)</name>
        <dbReference type="ChEBI" id="CHEBI:29035"/>
    </cofactor>
    <cofactor evidence="12">
        <name>Mg(2+)</name>
        <dbReference type="ChEBI" id="CHEBI:18420"/>
    </cofactor>
    <text evidence="12">Binds 2 metal ions per subunit. Manganese or magnesium.</text>
</comment>
<dbReference type="Gene3D" id="3.40.970.10">
    <property type="entry name" value="Ribonuclease H1, N-terminal domain"/>
    <property type="match status" value="1"/>
</dbReference>
<dbReference type="FunFam" id="3.40.970.10:FF:000002">
    <property type="entry name" value="Ribonuclease H"/>
    <property type="match status" value="1"/>
</dbReference>
<evidence type="ECO:0000256" key="4">
    <source>
        <dbReference type="ARBA" id="ARBA00012180"/>
    </source>
</evidence>
<name>C2MCN8_9PORP</name>
<keyword evidence="6 11" id="KW-0540">Nuclease</keyword>
<dbReference type="STRING" id="596327.PORUE0001_1720"/>
<evidence type="ECO:0000256" key="7">
    <source>
        <dbReference type="ARBA" id="ARBA00022723"/>
    </source>
</evidence>
<dbReference type="InterPro" id="IPR002156">
    <property type="entry name" value="RNaseH_domain"/>
</dbReference>
<comment type="function">
    <text evidence="2 11">Endonuclease that specifically degrades the RNA of RNA-DNA hybrids.</text>
</comment>
<organism evidence="14 15">
    <name type="scientific">Porphyromonas uenonis 60-3</name>
    <dbReference type="NCBI Taxonomy" id="596327"/>
    <lineage>
        <taxon>Bacteria</taxon>
        <taxon>Pseudomonadati</taxon>
        <taxon>Bacteroidota</taxon>
        <taxon>Bacteroidia</taxon>
        <taxon>Bacteroidales</taxon>
        <taxon>Porphyromonadaceae</taxon>
        <taxon>Porphyromonas</taxon>
    </lineage>
</organism>
<dbReference type="Pfam" id="PF01693">
    <property type="entry name" value="Cauli_VI"/>
    <property type="match status" value="1"/>
</dbReference>
<comment type="subcellular location">
    <subcellularLocation>
        <location evidence="11">Cytoplasm</location>
    </subcellularLocation>
</comment>
<dbReference type="GO" id="GO:0004523">
    <property type="term" value="F:RNA-DNA hybrid ribonuclease activity"/>
    <property type="evidence" value="ECO:0007669"/>
    <property type="project" value="UniProtKB-UniRule"/>
</dbReference>
<accession>C2MCN8</accession>
<evidence type="ECO:0000313" key="15">
    <source>
        <dbReference type="Proteomes" id="UP000003303"/>
    </source>
</evidence>
<comment type="catalytic activity">
    <reaction evidence="11">
        <text>Endonucleolytic cleavage to 5'-phosphomonoester.</text>
        <dbReference type="EC" id="3.1.26.4"/>
    </reaction>
</comment>
<dbReference type="AlphaFoldDB" id="C2MCN8"/>
<evidence type="ECO:0000256" key="9">
    <source>
        <dbReference type="ARBA" id="ARBA00022801"/>
    </source>
</evidence>
<evidence type="ECO:0000313" key="14">
    <source>
        <dbReference type="EMBL" id="EEK16491.1"/>
    </source>
</evidence>
<evidence type="ECO:0000256" key="12">
    <source>
        <dbReference type="PIRSR" id="PIRSR037839-1"/>
    </source>
</evidence>
<keyword evidence="15" id="KW-1185">Reference proteome</keyword>
<keyword evidence="7 11" id="KW-0479">Metal-binding</keyword>
<protein>
    <recommendedName>
        <fullName evidence="5 11">Ribonuclease H</fullName>
        <ecNumber evidence="4 11">3.1.26.4</ecNumber>
    </recommendedName>
</protein>
<dbReference type="GO" id="GO:0046872">
    <property type="term" value="F:metal ion binding"/>
    <property type="evidence" value="ECO:0007669"/>
    <property type="project" value="UniProtKB-KW"/>
</dbReference>
<keyword evidence="8 11" id="KW-0255">Endonuclease</keyword>
<dbReference type="RefSeq" id="WP_007365670.1">
    <property type="nucleotide sequence ID" value="NZ_ACLR01000179.1"/>
</dbReference>
<evidence type="ECO:0000256" key="11">
    <source>
        <dbReference type="PIRNR" id="PIRNR037839"/>
    </source>
</evidence>
<comment type="similarity">
    <text evidence="3 11">Belongs to the RNase H family.</text>
</comment>
<dbReference type="PROSITE" id="PS50879">
    <property type="entry name" value="RNASE_H_1"/>
    <property type="match status" value="1"/>
</dbReference>
<dbReference type="Gene3D" id="3.30.420.10">
    <property type="entry name" value="Ribonuclease H-like superfamily/Ribonuclease H"/>
    <property type="match status" value="1"/>
</dbReference>
<evidence type="ECO:0000256" key="5">
    <source>
        <dbReference type="ARBA" id="ARBA00017721"/>
    </source>
</evidence>
<dbReference type="OrthoDB" id="9811552at2"/>
<proteinExistence type="inferred from homology"/>
<dbReference type="InterPro" id="IPR017290">
    <property type="entry name" value="RNase_H_bac"/>
</dbReference>
<dbReference type="InterPro" id="IPR011320">
    <property type="entry name" value="RNase_H1_N"/>
</dbReference>
<comment type="cofactor">
    <cofactor evidence="1">
        <name>Mg(2+)</name>
        <dbReference type="ChEBI" id="CHEBI:18420"/>
    </cofactor>
</comment>
<feature type="binding site" evidence="12">
    <location>
        <position position="167"/>
    </location>
    <ligand>
        <name>Mg(2+)</name>
        <dbReference type="ChEBI" id="CHEBI:18420"/>
        <label>2</label>
    </ligand>
</feature>
<keyword evidence="9 11" id="KW-0378">Hydrolase</keyword>
<dbReference type="InterPro" id="IPR012337">
    <property type="entry name" value="RNaseH-like_sf"/>
</dbReference>
<dbReference type="InterPro" id="IPR009027">
    <property type="entry name" value="Ribosomal_bL9/RNase_H1_N"/>
</dbReference>
<feature type="binding site" evidence="12">
    <location>
        <position position="143"/>
    </location>
    <ligand>
        <name>Mg(2+)</name>
        <dbReference type="ChEBI" id="CHEBI:18420"/>
        <label>2</label>
    </ligand>
</feature>
<keyword evidence="10 11" id="KW-0460">Magnesium</keyword>
<evidence type="ECO:0000256" key="1">
    <source>
        <dbReference type="ARBA" id="ARBA00001946"/>
    </source>
</evidence>
<comment type="caution">
    <text evidence="14">The sequence shown here is derived from an EMBL/GenBank/DDBJ whole genome shotgun (WGS) entry which is preliminary data.</text>
</comment>
<evidence type="ECO:0000256" key="2">
    <source>
        <dbReference type="ARBA" id="ARBA00004065"/>
    </source>
</evidence>
<dbReference type="SUPFAM" id="SSF55658">
    <property type="entry name" value="L9 N-domain-like"/>
    <property type="match status" value="1"/>
</dbReference>
<evidence type="ECO:0000259" key="13">
    <source>
        <dbReference type="PROSITE" id="PS50879"/>
    </source>
</evidence>
<evidence type="ECO:0000256" key="10">
    <source>
        <dbReference type="ARBA" id="ARBA00022842"/>
    </source>
</evidence>
<dbReference type="EMBL" id="ACLR01000179">
    <property type="protein sequence ID" value="EEK16491.1"/>
    <property type="molecule type" value="Genomic_DNA"/>
</dbReference>
<dbReference type="Proteomes" id="UP000003303">
    <property type="component" value="Unassembled WGS sequence"/>
</dbReference>
<evidence type="ECO:0000256" key="6">
    <source>
        <dbReference type="ARBA" id="ARBA00022722"/>
    </source>
</evidence>
<dbReference type="GO" id="GO:0003676">
    <property type="term" value="F:nucleic acid binding"/>
    <property type="evidence" value="ECO:0007669"/>
    <property type="project" value="UniProtKB-UniRule"/>
</dbReference>
<dbReference type="EC" id="3.1.26.4" evidence="4 11"/>
<keyword evidence="11" id="KW-0963">Cytoplasm</keyword>
<reference evidence="14 15" key="1">
    <citation type="submission" date="2009-04" db="EMBL/GenBank/DDBJ databases">
        <authorList>
            <person name="Sebastian Y."/>
            <person name="Madupu R."/>
            <person name="Durkin A.S."/>
            <person name="Torralba M."/>
            <person name="Methe B."/>
            <person name="Sutton G.G."/>
            <person name="Strausberg R.L."/>
            <person name="Nelson K.E."/>
        </authorList>
    </citation>
    <scope>NUCLEOTIDE SEQUENCE [LARGE SCALE GENOMIC DNA]</scope>
    <source>
        <strain evidence="14 15">60-3</strain>
    </source>
</reference>
<dbReference type="GO" id="GO:0005737">
    <property type="term" value="C:cytoplasm"/>
    <property type="evidence" value="ECO:0007669"/>
    <property type="project" value="UniProtKB-SubCell"/>
</dbReference>
<dbReference type="InterPro" id="IPR037056">
    <property type="entry name" value="RNase_H1_N_sf"/>
</dbReference>